<proteinExistence type="predicted"/>
<reference evidence="1" key="1">
    <citation type="journal article" date="2021" name="New Phytol.">
        <title>Evolutionary innovations through gain and loss of genes in the ectomycorrhizal Boletales.</title>
        <authorList>
            <person name="Wu G."/>
            <person name="Miyauchi S."/>
            <person name="Morin E."/>
            <person name="Kuo A."/>
            <person name="Drula E."/>
            <person name="Varga T."/>
            <person name="Kohler A."/>
            <person name="Feng B."/>
            <person name="Cao Y."/>
            <person name="Lipzen A."/>
            <person name="Daum C."/>
            <person name="Hundley H."/>
            <person name="Pangilinan J."/>
            <person name="Johnson J."/>
            <person name="Barry K."/>
            <person name="LaButti K."/>
            <person name="Ng V."/>
            <person name="Ahrendt S."/>
            <person name="Min B."/>
            <person name="Choi I.G."/>
            <person name="Park H."/>
            <person name="Plett J.M."/>
            <person name="Magnuson J."/>
            <person name="Spatafora J.W."/>
            <person name="Nagy L.G."/>
            <person name="Henrissat B."/>
            <person name="Grigoriev I.V."/>
            <person name="Yang Z.L."/>
            <person name="Xu J."/>
            <person name="Martin F.M."/>
        </authorList>
    </citation>
    <scope>NUCLEOTIDE SEQUENCE</scope>
    <source>
        <strain evidence="1">ATCC 28755</strain>
    </source>
</reference>
<dbReference type="Proteomes" id="UP000790377">
    <property type="component" value="Unassembled WGS sequence"/>
</dbReference>
<sequence>MALRQNYSPCENSAQIYSLTSCAHVEHMLQLIGVSSLDRPSSCRRLHLISRCLSPFPFSLPEIINRSQYSACPRCSDISQPNKALAVSFTVSQRQANSSHWTTREATYSFVGIVEMDSIQAICPRAFGWEKDGINNPSNARIILFKYPHETRIHEMA</sequence>
<evidence type="ECO:0000313" key="2">
    <source>
        <dbReference type="Proteomes" id="UP000790377"/>
    </source>
</evidence>
<gene>
    <name evidence="1" type="ORF">BJ138DRAFT_1145986</name>
</gene>
<comment type="caution">
    <text evidence="1">The sequence shown here is derived from an EMBL/GenBank/DDBJ whole genome shotgun (WGS) entry which is preliminary data.</text>
</comment>
<keyword evidence="2" id="KW-1185">Reference proteome</keyword>
<name>A0ACB8AK34_9AGAM</name>
<organism evidence="1 2">
    <name type="scientific">Hygrophoropsis aurantiaca</name>
    <dbReference type="NCBI Taxonomy" id="72124"/>
    <lineage>
        <taxon>Eukaryota</taxon>
        <taxon>Fungi</taxon>
        <taxon>Dikarya</taxon>
        <taxon>Basidiomycota</taxon>
        <taxon>Agaricomycotina</taxon>
        <taxon>Agaricomycetes</taxon>
        <taxon>Agaricomycetidae</taxon>
        <taxon>Boletales</taxon>
        <taxon>Coniophorineae</taxon>
        <taxon>Hygrophoropsidaceae</taxon>
        <taxon>Hygrophoropsis</taxon>
    </lineage>
</organism>
<accession>A0ACB8AK34</accession>
<dbReference type="EMBL" id="MU267629">
    <property type="protein sequence ID" value="KAH7913550.1"/>
    <property type="molecule type" value="Genomic_DNA"/>
</dbReference>
<evidence type="ECO:0000313" key="1">
    <source>
        <dbReference type="EMBL" id="KAH7913550.1"/>
    </source>
</evidence>
<protein>
    <submittedName>
        <fullName evidence="1">Uncharacterized protein</fullName>
    </submittedName>
</protein>